<dbReference type="Gene3D" id="3.30.565.10">
    <property type="entry name" value="Histidine kinase-like ATPase, C-terminal domain"/>
    <property type="match status" value="1"/>
</dbReference>
<evidence type="ECO:0000259" key="8">
    <source>
        <dbReference type="PROSITE" id="PS50112"/>
    </source>
</evidence>
<dbReference type="PANTHER" id="PTHR43304:SF1">
    <property type="entry name" value="PAC DOMAIN-CONTAINING PROTEIN"/>
    <property type="match status" value="1"/>
</dbReference>
<dbReference type="SMART" id="SM00091">
    <property type="entry name" value="PAS"/>
    <property type="match status" value="3"/>
</dbReference>
<dbReference type="EMBL" id="FNCV01000005">
    <property type="protein sequence ID" value="SDH23162.1"/>
    <property type="molecule type" value="Genomic_DNA"/>
</dbReference>
<keyword evidence="6" id="KW-1133">Transmembrane helix</keyword>
<dbReference type="PROSITE" id="PS50113">
    <property type="entry name" value="PAC"/>
    <property type="match status" value="3"/>
</dbReference>
<keyword evidence="6" id="KW-0812">Transmembrane</keyword>
<reference evidence="11" key="1">
    <citation type="submission" date="2016-10" db="EMBL/GenBank/DDBJ databases">
        <authorList>
            <person name="Varghese N."/>
            <person name="Submissions S."/>
        </authorList>
    </citation>
    <scope>NUCLEOTIDE SEQUENCE [LARGE SCALE GENOMIC DNA]</scope>
    <source>
        <strain evidence="11">930I</strain>
    </source>
</reference>
<protein>
    <recommendedName>
        <fullName evidence="2">histidine kinase</fullName>
        <ecNumber evidence="2">2.7.13.3</ecNumber>
    </recommendedName>
</protein>
<dbReference type="InterPro" id="IPR036890">
    <property type="entry name" value="HATPase_C_sf"/>
</dbReference>
<evidence type="ECO:0000256" key="4">
    <source>
        <dbReference type="ARBA" id="ARBA00022679"/>
    </source>
</evidence>
<feature type="transmembrane region" description="Helical" evidence="6">
    <location>
        <begin position="46"/>
        <end position="65"/>
    </location>
</feature>
<dbReference type="PANTHER" id="PTHR43304">
    <property type="entry name" value="PHYTOCHROME-LIKE PROTEIN CPH1"/>
    <property type="match status" value="1"/>
</dbReference>
<dbReference type="NCBIfam" id="TIGR00229">
    <property type="entry name" value="sensory_box"/>
    <property type="match status" value="2"/>
</dbReference>
<feature type="domain" description="PAS" evidence="8">
    <location>
        <begin position="640"/>
        <end position="682"/>
    </location>
</feature>
<dbReference type="SUPFAM" id="SSF55781">
    <property type="entry name" value="GAF domain-like"/>
    <property type="match status" value="1"/>
</dbReference>
<keyword evidence="4" id="KW-0808">Transferase</keyword>
<dbReference type="SUPFAM" id="SSF47384">
    <property type="entry name" value="Homodimeric domain of signal transducing histidine kinase"/>
    <property type="match status" value="1"/>
</dbReference>
<keyword evidence="6" id="KW-0472">Membrane</keyword>
<keyword evidence="3" id="KW-0597">Phosphoprotein</keyword>
<feature type="domain" description="PAC" evidence="9">
    <location>
        <begin position="309"/>
        <end position="362"/>
    </location>
</feature>
<gene>
    <name evidence="10" type="ORF">SAMN05421742_10572</name>
</gene>
<dbReference type="InterPro" id="IPR003594">
    <property type="entry name" value="HATPase_dom"/>
</dbReference>
<dbReference type="InterPro" id="IPR036097">
    <property type="entry name" value="HisK_dim/P_sf"/>
</dbReference>
<dbReference type="InterPro" id="IPR005467">
    <property type="entry name" value="His_kinase_dom"/>
</dbReference>
<keyword evidence="11" id="KW-1185">Reference proteome</keyword>
<dbReference type="CDD" id="cd00082">
    <property type="entry name" value="HisKA"/>
    <property type="match status" value="1"/>
</dbReference>
<comment type="catalytic activity">
    <reaction evidence="1">
        <text>ATP + protein L-histidine = ADP + protein N-phospho-L-histidine.</text>
        <dbReference type="EC" id="2.7.13.3"/>
    </reaction>
</comment>
<dbReference type="Gene3D" id="1.10.287.130">
    <property type="match status" value="1"/>
</dbReference>
<dbReference type="SMART" id="SM00387">
    <property type="entry name" value="HATPase_c"/>
    <property type="match status" value="1"/>
</dbReference>
<evidence type="ECO:0000256" key="3">
    <source>
        <dbReference type="ARBA" id="ARBA00022553"/>
    </source>
</evidence>
<dbReference type="SMART" id="SM00086">
    <property type="entry name" value="PAC"/>
    <property type="match status" value="4"/>
</dbReference>
<evidence type="ECO:0000256" key="5">
    <source>
        <dbReference type="ARBA" id="ARBA00022777"/>
    </source>
</evidence>
<dbReference type="InterPro" id="IPR013655">
    <property type="entry name" value="PAS_fold_3"/>
</dbReference>
<name>A0A1G8AQ35_9PROT</name>
<dbReference type="Gene3D" id="3.30.450.20">
    <property type="entry name" value="PAS domain"/>
    <property type="match status" value="5"/>
</dbReference>
<feature type="domain" description="PAC" evidence="9">
    <location>
        <begin position="558"/>
        <end position="611"/>
    </location>
</feature>
<evidence type="ECO:0000256" key="6">
    <source>
        <dbReference type="SAM" id="Phobius"/>
    </source>
</evidence>
<organism evidence="10 11">
    <name type="scientific">Roseospirillum parvum</name>
    <dbReference type="NCBI Taxonomy" id="83401"/>
    <lineage>
        <taxon>Bacteria</taxon>
        <taxon>Pseudomonadati</taxon>
        <taxon>Pseudomonadota</taxon>
        <taxon>Alphaproteobacteria</taxon>
        <taxon>Rhodospirillales</taxon>
        <taxon>Rhodospirillaceae</taxon>
        <taxon>Roseospirillum</taxon>
    </lineage>
</organism>
<dbReference type="PROSITE" id="PS50109">
    <property type="entry name" value="HIS_KIN"/>
    <property type="match status" value="1"/>
</dbReference>
<sequence length="1086" mass="119025">MLLAVAAAGIVVATLLAEVAHRLSGRGGGAGSSLLESSLLESSLLELAQIGLLLAAVLVLLALVIHSTWREAVASRRLLTRQAALEALTGGAPLSGMLATVMRAIEAARPDLPCAVLVREPGGATTTLASTPGLPDDYVARLIDLAAEPGEGVVIADARREALPEDLRTVARRAGMRAIWVGPVIDAAGEALGHVVLQRRRPGRPGRRDIEHLIESTRLVRLVLDHWRSEEKMRQQTHILALGQELAQMGSFVFDPVSGAVETSGNWRAHLGFDADTPLTVDDIFALIPLEDHPLLWAADEKHRRGEPAVIDHRNIQRHTGKVLHVRSCGVQLTDEQGRPGKIVGSVQDVTDLKQVTLALKASEARFRDLFEATPLKLAVWRLARDDFVLESINRASVAFGGTRIIDLIGIPLSEFYADQPWMCELVRGCHEKGEGVQVERLYRFRSTGEARHLNLKFAPLPPDTVLVIAEDIDARIRTEHRLRETAERLTEAEVLAGIGAWEWDVRPDVWSFSDNWCRLHGVETPPRTTEALLTLVFPDDLDKVESALDSALEGGACEVTHRVVDPGSGAIRVMKMRGTPVLDDAGQVIRVRGMVLDITARERDEKALRETTELMVAGQRLGRMGSFEYDLNSGQWSLSETWQELSGWSPPPATTEELLTWIHPDDQETVRAGFQAMLRGENRRLEHRVIHVKSGETLQLRSFGMLIHDDHGRPARLRGLVQDVTEEKRREAHLADNLMRLAMAQQIARIGSASVDPRRRRSEWSAEMYRIFERDPALGPPCLGDHADLYAPRDYAALRDAFDAAIKQGTPFDLTFPLHMPGGRTKWVHVLGRPASRRGPAGHVVHATVQDITERKRAEEFREDMERIMRHDLRSPIAATSAGINILRMADTLTDDQRQTLDMMELSTRRQLSLLDLSMALYRMEAGTFDPASEAVDLGAVLGEVRGELAHLAGNSAATVRLEARGRPVAVGDPWLCRTLFTNLVRNAIEALPGPGLAVTIDLASEAGRAVVRITNPGEVPPAIRDRFFEKYATSGKAGGTGLGTYSARLMARAQGGALELDTSTPGQTTLTVTLPLADAAVSPA</sequence>
<dbReference type="InterPro" id="IPR003661">
    <property type="entry name" value="HisK_dim/P_dom"/>
</dbReference>
<dbReference type="InterPro" id="IPR001610">
    <property type="entry name" value="PAC"/>
</dbReference>
<evidence type="ECO:0000259" key="7">
    <source>
        <dbReference type="PROSITE" id="PS50109"/>
    </source>
</evidence>
<dbReference type="InterPro" id="IPR035965">
    <property type="entry name" value="PAS-like_dom_sf"/>
</dbReference>
<dbReference type="Gene3D" id="2.10.70.100">
    <property type="match status" value="3"/>
</dbReference>
<feature type="domain" description="PAC" evidence="9">
    <location>
        <begin position="684"/>
        <end position="737"/>
    </location>
</feature>
<dbReference type="GO" id="GO:0000155">
    <property type="term" value="F:phosphorelay sensor kinase activity"/>
    <property type="evidence" value="ECO:0007669"/>
    <property type="project" value="InterPro"/>
</dbReference>
<dbReference type="Gene3D" id="3.30.450.40">
    <property type="match status" value="1"/>
</dbReference>
<dbReference type="EC" id="2.7.13.3" evidence="2"/>
<dbReference type="OrthoDB" id="9789238at2"/>
<dbReference type="Proteomes" id="UP000217076">
    <property type="component" value="Unassembled WGS sequence"/>
</dbReference>
<dbReference type="InterPro" id="IPR003018">
    <property type="entry name" value="GAF"/>
</dbReference>
<dbReference type="CDD" id="cd00130">
    <property type="entry name" value="PAS"/>
    <property type="match status" value="3"/>
</dbReference>
<evidence type="ECO:0000313" key="11">
    <source>
        <dbReference type="Proteomes" id="UP000217076"/>
    </source>
</evidence>
<dbReference type="InterPro" id="IPR000700">
    <property type="entry name" value="PAS-assoc_C"/>
</dbReference>
<dbReference type="PROSITE" id="PS50112">
    <property type="entry name" value="PAS"/>
    <property type="match status" value="1"/>
</dbReference>
<evidence type="ECO:0000313" key="10">
    <source>
        <dbReference type="EMBL" id="SDH23162.1"/>
    </source>
</evidence>
<dbReference type="InterPro" id="IPR052162">
    <property type="entry name" value="Sensor_kinase/Photoreceptor"/>
</dbReference>
<dbReference type="RefSeq" id="WP_143130968.1">
    <property type="nucleotide sequence ID" value="NZ_FNCV01000005.1"/>
</dbReference>
<keyword evidence="5" id="KW-0418">Kinase</keyword>
<dbReference type="Pfam" id="PF08447">
    <property type="entry name" value="PAS_3"/>
    <property type="match status" value="3"/>
</dbReference>
<evidence type="ECO:0000256" key="1">
    <source>
        <dbReference type="ARBA" id="ARBA00000085"/>
    </source>
</evidence>
<dbReference type="InterPro" id="IPR000014">
    <property type="entry name" value="PAS"/>
</dbReference>
<dbReference type="InterPro" id="IPR029016">
    <property type="entry name" value="GAF-like_dom_sf"/>
</dbReference>
<accession>A0A1G8AQ35</accession>
<dbReference type="STRING" id="83401.SAMN05421742_10572"/>
<dbReference type="AlphaFoldDB" id="A0A1G8AQ35"/>
<feature type="domain" description="Histidine kinase" evidence="7">
    <location>
        <begin position="869"/>
        <end position="1080"/>
    </location>
</feature>
<dbReference type="SUPFAM" id="SSF55785">
    <property type="entry name" value="PYP-like sensor domain (PAS domain)"/>
    <property type="match status" value="5"/>
</dbReference>
<evidence type="ECO:0000259" key="9">
    <source>
        <dbReference type="PROSITE" id="PS50113"/>
    </source>
</evidence>
<evidence type="ECO:0000256" key="2">
    <source>
        <dbReference type="ARBA" id="ARBA00012438"/>
    </source>
</evidence>
<dbReference type="SUPFAM" id="SSF55874">
    <property type="entry name" value="ATPase domain of HSP90 chaperone/DNA topoisomerase II/histidine kinase"/>
    <property type="match status" value="1"/>
</dbReference>
<dbReference type="Pfam" id="PF02518">
    <property type="entry name" value="HATPase_c"/>
    <property type="match status" value="1"/>
</dbReference>
<proteinExistence type="predicted"/>
<dbReference type="SMART" id="SM00388">
    <property type="entry name" value="HisKA"/>
    <property type="match status" value="1"/>
</dbReference>
<dbReference type="SMART" id="SM00065">
    <property type="entry name" value="GAF"/>
    <property type="match status" value="1"/>
</dbReference>